<reference evidence="3" key="1">
    <citation type="submission" date="2022-04" db="EMBL/GenBank/DDBJ databases">
        <title>Systematic whole-genome sequencing reveals an unexpected diversity among actinomycetoma pathogens and provides insights into their antibacterial susceptibilities.</title>
        <authorList>
            <person name="Watson A.K."/>
            <person name="Kepplinger B."/>
            <person name="Bakhiet S.M."/>
            <person name="Mhmoud N.A."/>
            <person name="Chapman J."/>
            <person name="Allenby N."/>
            <person name="Mickiewicz K."/>
            <person name="Goodfellow M."/>
            <person name="Fahal A.H."/>
            <person name="Errington J."/>
        </authorList>
    </citation>
    <scope>NUCLEOTIDE SEQUENCE</scope>
    <source>
        <strain evidence="3">SD 504</strain>
    </source>
</reference>
<feature type="compositionally biased region" description="Low complexity" evidence="1">
    <location>
        <begin position="34"/>
        <end position="47"/>
    </location>
</feature>
<gene>
    <name evidence="3" type="ORF">MW084_15175</name>
</gene>
<keyword evidence="2" id="KW-1133">Transmembrane helix</keyword>
<keyword evidence="2" id="KW-0472">Membrane</keyword>
<keyword evidence="4" id="KW-1185">Reference proteome</keyword>
<organism evidence="3 4">
    <name type="scientific">Streptomyces sudanensis</name>
    <dbReference type="NCBI Taxonomy" id="436397"/>
    <lineage>
        <taxon>Bacteria</taxon>
        <taxon>Bacillati</taxon>
        <taxon>Actinomycetota</taxon>
        <taxon>Actinomycetes</taxon>
        <taxon>Kitasatosporales</taxon>
        <taxon>Streptomycetaceae</taxon>
        <taxon>Streptomyces</taxon>
    </lineage>
</organism>
<feature type="compositionally biased region" description="Low complexity" evidence="1">
    <location>
        <begin position="192"/>
        <end position="212"/>
    </location>
</feature>
<feature type="compositionally biased region" description="Gly residues" evidence="1">
    <location>
        <begin position="355"/>
        <end position="383"/>
    </location>
</feature>
<feature type="region of interest" description="Disordered" evidence="1">
    <location>
        <begin position="174"/>
        <end position="245"/>
    </location>
</feature>
<dbReference type="Proteomes" id="UP001056383">
    <property type="component" value="Chromosome"/>
</dbReference>
<feature type="region of interest" description="Disordered" evidence="1">
    <location>
        <begin position="350"/>
        <end position="438"/>
    </location>
</feature>
<feature type="compositionally biased region" description="Acidic residues" evidence="1">
    <location>
        <begin position="12"/>
        <end position="33"/>
    </location>
</feature>
<dbReference type="EMBL" id="CP095474">
    <property type="protein sequence ID" value="URN17054.1"/>
    <property type="molecule type" value="Genomic_DNA"/>
</dbReference>
<dbReference type="RefSeq" id="WP_010470406.1">
    <property type="nucleotide sequence ID" value="NZ_CP095474.1"/>
</dbReference>
<evidence type="ECO:0000256" key="1">
    <source>
        <dbReference type="SAM" id="MobiDB-lite"/>
    </source>
</evidence>
<feature type="compositionally biased region" description="Low complexity" evidence="1">
    <location>
        <begin position="59"/>
        <end position="84"/>
    </location>
</feature>
<feature type="compositionally biased region" description="Low complexity" evidence="1">
    <location>
        <begin position="384"/>
        <end position="394"/>
    </location>
</feature>
<proteinExistence type="predicted"/>
<evidence type="ECO:0000313" key="4">
    <source>
        <dbReference type="Proteomes" id="UP001056383"/>
    </source>
</evidence>
<accession>A0ABY4TG15</accession>
<feature type="compositionally biased region" description="Low complexity" evidence="1">
    <location>
        <begin position="219"/>
        <end position="239"/>
    </location>
</feature>
<feature type="region of interest" description="Disordered" evidence="1">
    <location>
        <begin position="1"/>
        <end position="105"/>
    </location>
</feature>
<feature type="transmembrane region" description="Helical" evidence="2">
    <location>
        <begin position="148"/>
        <end position="171"/>
    </location>
</feature>
<evidence type="ECO:0000256" key="2">
    <source>
        <dbReference type="SAM" id="Phobius"/>
    </source>
</evidence>
<name>A0ABY4TG15_9ACTN</name>
<keyword evidence="2" id="KW-0812">Transmembrane</keyword>
<evidence type="ECO:0000313" key="3">
    <source>
        <dbReference type="EMBL" id="URN17054.1"/>
    </source>
</evidence>
<sequence length="469" mass="44621">MNTPETPGTPTPEDDVPAPEPAEDAPEPAEDAPEPTGDAPEPTGDAPPVRPAADRPAADGDGTAPRSAPEAPGAPAGGPAASGPADDRLDEDEHLDGDDRLDGDRLDGDEVALQRMLHGAVGGLEPSAGALDHLRRAVPARRARKRQALVGAAAAVILFGTGVPALVHVAASDGASDTDPVNAGHGAQVENGGSASADGPGTGSPSGAPGATGKDRTGPGRSPSSAGTGASAGTDGTPGLATTSPAALPACEAGQLAVSVAEVGAPGGDGTVYGTFRIANASAGDCSVDAAGTVGFSTSGAADPGRVSVVGHTSQGAAPGLPDPSAAVGSLVLKPSAAYEVRFAWVPSETCPVDGDGGSGGTDGGGSGDGGGDGGAGADGGGDQSPEPTSSPSQEEPPPAADGTSTRMDDDGSTAAPAAPAPQMMRQGGLADGSVNVTYTPDAGGPQATATVPGACAGTIYRTGILPAG</sequence>
<protein>
    <recommendedName>
        <fullName evidence="5">DUF4232 domain-containing protein</fullName>
    </recommendedName>
</protein>
<evidence type="ECO:0008006" key="5">
    <source>
        <dbReference type="Google" id="ProtNLM"/>
    </source>
</evidence>